<evidence type="ECO:0008006" key="4">
    <source>
        <dbReference type="Google" id="ProtNLM"/>
    </source>
</evidence>
<dbReference type="EMBL" id="CP138897">
    <property type="protein sequence ID" value="WPK25912.1"/>
    <property type="molecule type" value="Genomic_DNA"/>
</dbReference>
<dbReference type="AlphaFoldDB" id="A0AAX4HC85"/>
<gene>
    <name evidence="2" type="ORF">PUMCH_003248</name>
</gene>
<feature type="compositionally biased region" description="Acidic residues" evidence="1">
    <location>
        <begin position="168"/>
        <end position="192"/>
    </location>
</feature>
<organism evidence="2 3">
    <name type="scientific">Australozyma saopauloensis</name>
    <dbReference type="NCBI Taxonomy" id="291208"/>
    <lineage>
        <taxon>Eukaryota</taxon>
        <taxon>Fungi</taxon>
        <taxon>Dikarya</taxon>
        <taxon>Ascomycota</taxon>
        <taxon>Saccharomycotina</taxon>
        <taxon>Pichiomycetes</taxon>
        <taxon>Metschnikowiaceae</taxon>
        <taxon>Australozyma</taxon>
    </lineage>
</organism>
<evidence type="ECO:0000313" key="3">
    <source>
        <dbReference type="Proteomes" id="UP001338582"/>
    </source>
</evidence>
<keyword evidence="3" id="KW-1185">Reference proteome</keyword>
<feature type="compositionally biased region" description="Basic and acidic residues" evidence="1">
    <location>
        <begin position="215"/>
        <end position="224"/>
    </location>
</feature>
<evidence type="ECO:0000313" key="2">
    <source>
        <dbReference type="EMBL" id="WPK25912.1"/>
    </source>
</evidence>
<dbReference type="KEGG" id="asau:88174312"/>
<feature type="region of interest" description="Disordered" evidence="1">
    <location>
        <begin position="130"/>
        <end position="224"/>
    </location>
</feature>
<dbReference type="Gene3D" id="6.10.250.3390">
    <property type="match status" value="1"/>
</dbReference>
<dbReference type="Proteomes" id="UP001338582">
    <property type="component" value="Chromosome 4"/>
</dbReference>
<feature type="compositionally biased region" description="Basic and acidic residues" evidence="1">
    <location>
        <begin position="193"/>
        <end position="203"/>
    </location>
</feature>
<dbReference type="InterPro" id="IPR013239">
    <property type="entry name" value="RNA_polI_Rpa14"/>
</dbReference>
<dbReference type="Pfam" id="PF08203">
    <property type="entry name" value="RNA_polI_A14"/>
    <property type="match status" value="1"/>
</dbReference>
<dbReference type="GeneID" id="88174312"/>
<protein>
    <recommendedName>
        <fullName evidence="4">DNA-directed RNA polymerase I subunit RPA14</fullName>
    </recommendedName>
</protein>
<sequence>MHTVYRGTKCDFSGSDGDEHHSTGYTRPSSTSIAMSTVRARFVESNAVNAPVVAHVKGIKPIDQARAEAILTKFINTTESISTGAIAPTEAAAFANTGMSTSAGKNPVLGQLRRVQRDLRGLPPLLADLEFNSNKRPSETSEPAQNKKIKFDDSDDESALPEKVEVESTNEQESADEAESSQVENSDEDEETEVRVEKEEKKAKKEKKSKKEKKPKKEESDDSE</sequence>
<name>A0AAX4HC85_9ASCO</name>
<dbReference type="RefSeq" id="XP_062878294.1">
    <property type="nucleotide sequence ID" value="XM_063022224.1"/>
</dbReference>
<evidence type="ECO:0000256" key="1">
    <source>
        <dbReference type="SAM" id="MobiDB-lite"/>
    </source>
</evidence>
<feature type="compositionally biased region" description="Basic residues" evidence="1">
    <location>
        <begin position="204"/>
        <end position="214"/>
    </location>
</feature>
<feature type="compositionally biased region" description="Polar residues" evidence="1">
    <location>
        <begin position="131"/>
        <end position="144"/>
    </location>
</feature>
<proteinExistence type="predicted"/>
<accession>A0AAX4HC85</accession>
<reference evidence="2 3" key="1">
    <citation type="submission" date="2023-10" db="EMBL/GenBank/DDBJ databases">
        <title>Draft Genome Sequence of Candida saopaulonensis from a very Premature Infant with Sepsis.</title>
        <authorList>
            <person name="Ning Y."/>
            <person name="Dai R."/>
            <person name="Xiao M."/>
            <person name="Xu Y."/>
            <person name="Yan Q."/>
            <person name="Zhang L."/>
        </authorList>
    </citation>
    <scope>NUCLEOTIDE SEQUENCE [LARGE SCALE GENOMIC DNA]</scope>
    <source>
        <strain evidence="2 3">19XY460</strain>
    </source>
</reference>